<comment type="similarity">
    <text evidence="7">Belongs to the thioredoxin family. Plant H-type subfamily.</text>
</comment>
<feature type="signal peptide" evidence="8">
    <location>
        <begin position="1"/>
        <end position="18"/>
    </location>
</feature>
<dbReference type="Gene3D" id="3.40.30.10">
    <property type="entry name" value="Glutaredoxin"/>
    <property type="match status" value="1"/>
</dbReference>
<keyword evidence="5" id="KW-1015">Disulfide bond</keyword>
<organism evidence="10 11">
    <name type="scientific">Flavobacterium piscinae</name>
    <dbReference type="NCBI Taxonomy" id="2506424"/>
    <lineage>
        <taxon>Bacteria</taxon>
        <taxon>Pseudomonadati</taxon>
        <taxon>Bacteroidota</taxon>
        <taxon>Flavobacteriia</taxon>
        <taxon>Flavobacteriales</taxon>
        <taxon>Flavobacteriaceae</taxon>
        <taxon>Flavobacterium</taxon>
    </lineage>
</organism>
<dbReference type="PANTHER" id="PTHR10438:SF453">
    <property type="entry name" value="THIOREDOXIN H4-RELATED"/>
    <property type="match status" value="1"/>
</dbReference>
<gene>
    <name evidence="10" type="ORF">EQG68_02605</name>
</gene>
<dbReference type="InterPro" id="IPR012336">
    <property type="entry name" value="Thioredoxin-like_fold"/>
</dbReference>
<evidence type="ECO:0000256" key="3">
    <source>
        <dbReference type="ARBA" id="ARBA00022490"/>
    </source>
</evidence>
<dbReference type="Proteomes" id="UP000289734">
    <property type="component" value="Unassembled WGS sequence"/>
</dbReference>
<protein>
    <submittedName>
        <fullName evidence="10">Thioredoxin family protein</fullName>
    </submittedName>
</protein>
<evidence type="ECO:0000256" key="4">
    <source>
        <dbReference type="ARBA" id="ARBA00022982"/>
    </source>
</evidence>
<dbReference type="OrthoDB" id="120730at2"/>
<comment type="caution">
    <text evidence="10">The sequence shown here is derived from an EMBL/GenBank/DDBJ whole genome shotgun (WGS) entry which is preliminary data.</text>
</comment>
<comment type="subcellular location">
    <subcellularLocation>
        <location evidence="1">Cytoplasm</location>
    </subcellularLocation>
</comment>
<keyword evidence="3" id="KW-0963">Cytoplasm</keyword>
<evidence type="ECO:0000256" key="8">
    <source>
        <dbReference type="SAM" id="SignalP"/>
    </source>
</evidence>
<sequence>MKIFKLLFFSLLHTYFFAQNDLNFIDNNINSALEKSQIENKLIFIDFYTTWCAPCKRMDKEVFTDYTIQTFFNENFINLKINAETELGKKISPKYEVEAFPTFVFIDSEEKMIYKIVGYQKIDELLNHAKKAISEFEKGESIEIWEQKYLSNKRNKDFLKKYIEKLNSLNKEVLEPFNDYYKLLSQEELVDKQNISFFIKNPYLHKDLNKFRFLITKYHEINNEQSSYYFPGSFHDTLYESLLSYFNQIVESKDETQLNKFEELLTVFPKEKEAKPWFELNDFSYWKAKYYLNTNNIIDYLNTIKSYEKDLLNIDIQELKLLDSLNLDRTNKYIQNSTFFKSQENKDQIIKMNNDFLKNHLSNNFYAELIEIAKNIIYYDDNKDQIRYAISLLKKAREIKTLAFNLYLEAIGEYKLNNIKKAKQTIELAKKKAGEPNLLKLIDDTSIIIYKKLPFQNIQKI</sequence>
<dbReference type="PROSITE" id="PS00194">
    <property type="entry name" value="THIOREDOXIN_1"/>
    <property type="match status" value="1"/>
</dbReference>
<name>A0A4Q1KXA4_9FLAO</name>
<dbReference type="InterPro" id="IPR013766">
    <property type="entry name" value="Thioredoxin_domain"/>
</dbReference>
<dbReference type="SUPFAM" id="SSF52833">
    <property type="entry name" value="Thioredoxin-like"/>
    <property type="match status" value="1"/>
</dbReference>
<keyword evidence="11" id="KW-1185">Reference proteome</keyword>
<dbReference type="RefSeq" id="WP_129463224.1">
    <property type="nucleotide sequence ID" value="NZ_SBKQ01000002.1"/>
</dbReference>
<reference evidence="11" key="1">
    <citation type="submission" date="2019-01" db="EMBL/GenBank/DDBJ databases">
        <title>Cytophagaceae bacterium strain CAR-16.</title>
        <authorList>
            <person name="Chen W.-M."/>
        </authorList>
    </citation>
    <scope>NUCLEOTIDE SEQUENCE [LARGE SCALE GENOMIC DNA]</scope>
    <source>
        <strain evidence="11">ICH-30</strain>
    </source>
</reference>
<feature type="domain" description="Thioredoxin" evidence="9">
    <location>
        <begin position="11"/>
        <end position="134"/>
    </location>
</feature>
<dbReference type="AlphaFoldDB" id="A0A4Q1KXA4"/>
<dbReference type="PROSITE" id="PS51352">
    <property type="entry name" value="THIOREDOXIN_2"/>
    <property type="match status" value="1"/>
</dbReference>
<dbReference type="GO" id="GO:0005737">
    <property type="term" value="C:cytoplasm"/>
    <property type="evidence" value="ECO:0007669"/>
    <property type="project" value="UniProtKB-SubCell"/>
</dbReference>
<dbReference type="InterPro" id="IPR050620">
    <property type="entry name" value="Thioredoxin_H-type-like"/>
</dbReference>
<dbReference type="Pfam" id="PF13098">
    <property type="entry name" value="Thioredoxin_2"/>
    <property type="match status" value="1"/>
</dbReference>
<evidence type="ECO:0000256" key="7">
    <source>
        <dbReference type="ARBA" id="ARBA00038353"/>
    </source>
</evidence>
<keyword evidence="6" id="KW-0676">Redox-active center</keyword>
<accession>A0A4Q1KXA4</accession>
<proteinExistence type="inferred from homology"/>
<keyword evidence="8" id="KW-0732">Signal</keyword>
<evidence type="ECO:0000259" key="9">
    <source>
        <dbReference type="PROSITE" id="PS51352"/>
    </source>
</evidence>
<dbReference type="CDD" id="cd02947">
    <property type="entry name" value="TRX_family"/>
    <property type="match status" value="1"/>
</dbReference>
<evidence type="ECO:0000256" key="1">
    <source>
        <dbReference type="ARBA" id="ARBA00004496"/>
    </source>
</evidence>
<evidence type="ECO:0000256" key="2">
    <source>
        <dbReference type="ARBA" id="ARBA00022448"/>
    </source>
</evidence>
<keyword evidence="2" id="KW-0813">Transport</keyword>
<evidence type="ECO:0000313" key="10">
    <source>
        <dbReference type="EMBL" id="RXR34817.1"/>
    </source>
</evidence>
<evidence type="ECO:0000313" key="11">
    <source>
        <dbReference type="Proteomes" id="UP000289734"/>
    </source>
</evidence>
<evidence type="ECO:0000256" key="5">
    <source>
        <dbReference type="ARBA" id="ARBA00023157"/>
    </source>
</evidence>
<feature type="chain" id="PRO_5020969563" evidence="8">
    <location>
        <begin position="19"/>
        <end position="461"/>
    </location>
</feature>
<dbReference type="InterPro" id="IPR036249">
    <property type="entry name" value="Thioredoxin-like_sf"/>
</dbReference>
<dbReference type="InterPro" id="IPR017937">
    <property type="entry name" value="Thioredoxin_CS"/>
</dbReference>
<keyword evidence="4" id="KW-0249">Electron transport</keyword>
<dbReference type="EMBL" id="SBKQ01000002">
    <property type="protein sequence ID" value="RXR34817.1"/>
    <property type="molecule type" value="Genomic_DNA"/>
</dbReference>
<dbReference type="PANTHER" id="PTHR10438">
    <property type="entry name" value="THIOREDOXIN"/>
    <property type="match status" value="1"/>
</dbReference>
<evidence type="ECO:0000256" key="6">
    <source>
        <dbReference type="ARBA" id="ARBA00023284"/>
    </source>
</evidence>